<evidence type="ECO:0000256" key="1">
    <source>
        <dbReference type="SAM" id="MobiDB-lite"/>
    </source>
</evidence>
<evidence type="ECO:0000256" key="2">
    <source>
        <dbReference type="SAM" id="Phobius"/>
    </source>
</evidence>
<feature type="transmembrane region" description="Helical" evidence="2">
    <location>
        <begin position="95"/>
        <end position="114"/>
    </location>
</feature>
<feature type="transmembrane region" description="Helical" evidence="2">
    <location>
        <begin position="69"/>
        <end position="88"/>
    </location>
</feature>
<reference evidence="3" key="1">
    <citation type="submission" date="2021-06" db="EMBL/GenBank/DDBJ databases">
        <title>Sequencing of actinobacteria type strains.</title>
        <authorList>
            <person name="Nguyen G.-S."/>
            <person name="Wentzel A."/>
        </authorList>
    </citation>
    <scope>NUCLEOTIDE SEQUENCE</scope>
    <source>
        <strain evidence="3">P38-E01</strain>
    </source>
</reference>
<sequence length="115" mass="12104">MNSQRDDQPHEPDGNGDSRDAAQTETRGARRLRESGALFIIFCALVQLTASVSKVTGDDNSEGLTGSPQGMAGVALAVGAITSAILAWRNRVSSWLLLGATLVIAHVVLFQVLAD</sequence>
<dbReference type="RefSeq" id="WP_211043230.1">
    <property type="nucleotide sequence ID" value="NZ_JAELVF020000001.1"/>
</dbReference>
<dbReference type="EMBL" id="JAELVF020000001">
    <property type="protein sequence ID" value="MBU7597900.1"/>
    <property type="molecule type" value="Genomic_DNA"/>
</dbReference>
<evidence type="ECO:0000313" key="3">
    <source>
        <dbReference type="EMBL" id="MBU7597900.1"/>
    </source>
</evidence>
<keyword evidence="2" id="KW-0812">Transmembrane</keyword>
<proteinExistence type="predicted"/>
<dbReference type="AlphaFoldDB" id="A0A949JG07"/>
<dbReference type="Proteomes" id="UP000694501">
    <property type="component" value="Unassembled WGS sequence"/>
</dbReference>
<feature type="region of interest" description="Disordered" evidence="1">
    <location>
        <begin position="1"/>
        <end position="28"/>
    </location>
</feature>
<protein>
    <submittedName>
        <fullName evidence="3">Uncharacterized protein</fullName>
    </submittedName>
</protein>
<accession>A0A949JG07</accession>
<keyword evidence="2" id="KW-1133">Transmembrane helix</keyword>
<feature type="transmembrane region" description="Helical" evidence="2">
    <location>
        <begin position="37"/>
        <end position="57"/>
    </location>
</feature>
<organism evidence="3 4">
    <name type="scientific">Streptomyces tardus</name>
    <dbReference type="NCBI Taxonomy" id="2780544"/>
    <lineage>
        <taxon>Bacteria</taxon>
        <taxon>Bacillati</taxon>
        <taxon>Actinomycetota</taxon>
        <taxon>Actinomycetes</taxon>
        <taxon>Kitasatosporales</taxon>
        <taxon>Streptomycetaceae</taxon>
        <taxon>Streptomyces</taxon>
    </lineage>
</organism>
<comment type="caution">
    <text evidence="3">The sequence shown here is derived from an EMBL/GenBank/DDBJ whole genome shotgun (WGS) entry which is preliminary data.</text>
</comment>
<name>A0A949JG07_9ACTN</name>
<keyword evidence="2" id="KW-0472">Membrane</keyword>
<evidence type="ECO:0000313" key="4">
    <source>
        <dbReference type="Proteomes" id="UP000694501"/>
    </source>
</evidence>
<gene>
    <name evidence="3" type="ORF">JGS22_009795</name>
</gene>
<keyword evidence="4" id="KW-1185">Reference proteome</keyword>